<evidence type="ECO:0000259" key="2">
    <source>
        <dbReference type="SMART" id="SM00646"/>
    </source>
</evidence>
<accession>A0A419T558</accession>
<dbReference type="InterPro" id="IPR002508">
    <property type="entry name" value="MurNAc-LAA_cat"/>
</dbReference>
<dbReference type="InterPro" id="IPR050695">
    <property type="entry name" value="N-acetylmuramoyl_amidase_3"/>
</dbReference>
<name>A0A419T558_9FIRM</name>
<feature type="domain" description="MurNAc-LAA" evidence="2">
    <location>
        <begin position="61"/>
        <end position="177"/>
    </location>
</feature>
<dbReference type="SMART" id="SM00646">
    <property type="entry name" value="Ami_3"/>
    <property type="match status" value="1"/>
</dbReference>
<dbReference type="Proteomes" id="UP000284177">
    <property type="component" value="Unassembled WGS sequence"/>
</dbReference>
<dbReference type="GO" id="GO:0008745">
    <property type="term" value="F:N-acetylmuramoyl-L-alanine amidase activity"/>
    <property type="evidence" value="ECO:0007669"/>
    <property type="project" value="InterPro"/>
</dbReference>
<sequence length="235" mass="26858">MKICIDPGHGGKDTGVTGLGVKEKDVNLDISFKLEKLLLSNNFQVCMTRKTDRTLLPDERIKLINNCNSNINLSIHNNAASMNEVNGSEVVYPHNCMEGRKIAYYILGNLSAIGLKKRRVYSRLNNKGKDYYYIIRKVIKPTLIIQCAFVTNPEDNSKLKNEGFKYKIARAICDSVIKYREEKMEEVDHWAKSYYEKLKNDGIIKGDHRLDSNVTWGELSAILIKLIDLNNENNI</sequence>
<dbReference type="PANTHER" id="PTHR30404">
    <property type="entry name" value="N-ACETYLMURAMOYL-L-ALANINE AMIDASE"/>
    <property type="match status" value="1"/>
</dbReference>
<protein>
    <recommendedName>
        <fullName evidence="2">MurNAc-LAA domain-containing protein</fullName>
    </recommendedName>
</protein>
<dbReference type="PANTHER" id="PTHR30404:SF0">
    <property type="entry name" value="N-ACETYLMURAMOYL-L-ALANINE AMIDASE AMIC"/>
    <property type="match status" value="1"/>
</dbReference>
<dbReference type="Gene3D" id="3.40.630.40">
    <property type="entry name" value="Zn-dependent exopeptidases"/>
    <property type="match status" value="1"/>
</dbReference>
<comment type="caution">
    <text evidence="3">The sequence shown here is derived from an EMBL/GenBank/DDBJ whole genome shotgun (WGS) entry which is preliminary data.</text>
</comment>
<evidence type="ECO:0000256" key="1">
    <source>
        <dbReference type="ARBA" id="ARBA00022801"/>
    </source>
</evidence>
<keyword evidence="1" id="KW-0378">Hydrolase</keyword>
<dbReference type="GO" id="GO:0009253">
    <property type="term" value="P:peptidoglycan catabolic process"/>
    <property type="evidence" value="ECO:0007669"/>
    <property type="project" value="InterPro"/>
</dbReference>
<keyword evidence="4" id="KW-1185">Reference proteome</keyword>
<proteinExistence type="predicted"/>
<dbReference type="AlphaFoldDB" id="A0A419T558"/>
<evidence type="ECO:0000313" key="3">
    <source>
        <dbReference type="EMBL" id="RKD32582.1"/>
    </source>
</evidence>
<reference evidence="3 4" key="1">
    <citation type="submission" date="2016-08" db="EMBL/GenBank/DDBJ databases">
        <title>Novel Firmicutes and Novel Genomes.</title>
        <authorList>
            <person name="Poppleton D.I."/>
            <person name="Gribaldo S."/>
        </authorList>
    </citation>
    <scope>NUCLEOTIDE SEQUENCE [LARGE SCALE GENOMIC DNA]</scope>
    <source>
        <strain evidence="3 4">CTT3</strain>
    </source>
</reference>
<dbReference type="Pfam" id="PF01520">
    <property type="entry name" value="Amidase_3"/>
    <property type="match status" value="1"/>
</dbReference>
<dbReference type="GO" id="GO:0030288">
    <property type="term" value="C:outer membrane-bounded periplasmic space"/>
    <property type="evidence" value="ECO:0007669"/>
    <property type="project" value="TreeGrafter"/>
</dbReference>
<organism evidence="3 4">
    <name type="scientific">Thermohalobacter berrensis</name>
    <dbReference type="NCBI Taxonomy" id="99594"/>
    <lineage>
        <taxon>Bacteria</taxon>
        <taxon>Bacillati</taxon>
        <taxon>Bacillota</taxon>
        <taxon>Tissierellia</taxon>
        <taxon>Tissierellales</taxon>
        <taxon>Thermohalobacteraceae</taxon>
        <taxon>Thermohalobacter</taxon>
    </lineage>
</organism>
<gene>
    <name evidence="3" type="ORF">BET03_10935</name>
</gene>
<dbReference type="EMBL" id="MCIB01000010">
    <property type="protein sequence ID" value="RKD32582.1"/>
    <property type="molecule type" value="Genomic_DNA"/>
</dbReference>
<dbReference type="SUPFAM" id="SSF53187">
    <property type="entry name" value="Zn-dependent exopeptidases"/>
    <property type="match status" value="1"/>
</dbReference>
<dbReference type="RefSeq" id="WP_183108750.1">
    <property type="nucleotide sequence ID" value="NZ_MCIB01000010.1"/>
</dbReference>
<dbReference type="CDD" id="cd02696">
    <property type="entry name" value="MurNAc-LAA"/>
    <property type="match status" value="1"/>
</dbReference>
<evidence type="ECO:0000313" key="4">
    <source>
        <dbReference type="Proteomes" id="UP000284177"/>
    </source>
</evidence>